<feature type="compositionally biased region" description="Polar residues" evidence="5">
    <location>
        <begin position="390"/>
        <end position="406"/>
    </location>
</feature>
<dbReference type="WormBase" id="SRAE_2000271100">
    <property type="protein sequence ID" value="SRP08484"/>
    <property type="gene ID" value="WBGene00262923"/>
</dbReference>
<evidence type="ECO:0000313" key="7">
    <source>
        <dbReference type="Proteomes" id="UP000035682"/>
    </source>
</evidence>
<reference evidence="6" key="2">
    <citation type="submission" date="2014-09" db="EMBL/GenBank/DDBJ databases">
        <authorList>
            <person name="Aslett A.Martin."/>
        </authorList>
    </citation>
    <scope>NUCLEOTIDE SEQUENCE</scope>
    <source>
        <strain evidence="6">ED321 Heterogonic</strain>
    </source>
</reference>
<dbReference type="InterPro" id="IPR019734">
    <property type="entry name" value="TPR_rpt"/>
</dbReference>
<feature type="region of interest" description="Disordered" evidence="5">
    <location>
        <begin position="789"/>
        <end position="812"/>
    </location>
</feature>
<feature type="compositionally biased region" description="Acidic residues" evidence="5">
    <location>
        <begin position="790"/>
        <end position="804"/>
    </location>
</feature>
<dbReference type="GO" id="GO:0031145">
    <property type="term" value="P:anaphase-promoting complex-dependent catabolic process"/>
    <property type="evidence" value="ECO:0007669"/>
    <property type="project" value="TreeGrafter"/>
</dbReference>
<dbReference type="PANTHER" id="PTHR12558">
    <property type="entry name" value="CELL DIVISION CYCLE 16,23,27"/>
    <property type="match status" value="1"/>
</dbReference>
<dbReference type="Pfam" id="PF14559">
    <property type="entry name" value="TPR_19"/>
    <property type="match status" value="1"/>
</dbReference>
<keyword evidence="6" id="KW-0131">Cell cycle</keyword>
<keyword evidence="6" id="KW-0132">Cell division</keyword>
<evidence type="ECO:0000313" key="9">
    <source>
        <dbReference type="WormBase" id="SRAE_2000271100"/>
    </source>
</evidence>
<dbReference type="OrthoDB" id="329563at2759"/>
<organism evidence="6">
    <name type="scientific">Strongyloides ratti</name>
    <name type="common">Parasitic roundworm</name>
    <dbReference type="NCBI Taxonomy" id="34506"/>
    <lineage>
        <taxon>Eukaryota</taxon>
        <taxon>Metazoa</taxon>
        <taxon>Ecdysozoa</taxon>
        <taxon>Nematoda</taxon>
        <taxon>Chromadorea</taxon>
        <taxon>Rhabditida</taxon>
        <taxon>Tylenchina</taxon>
        <taxon>Panagrolaimomorpha</taxon>
        <taxon>Strongyloidoidea</taxon>
        <taxon>Strongyloididae</taxon>
        <taxon>Strongyloides</taxon>
    </lineage>
</organism>
<feature type="repeat" description="TPR" evidence="4">
    <location>
        <begin position="674"/>
        <end position="707"/>
    </location>
</feature>
<dbReference type="GeneID" id="36380416"/>
<sequence length="812" mass="91600">MFTNIGKTFSIINAHHTTFSSLKRQFAINKTILSKEAMLSQTSHNQSTSSSLTTSISNQDHIEDAINKCLKYYAVEDALVLAEAYFAKVKSNSALCLLVHCYIQKNQYHSAFKLLEDQQSRFNDRLYCPETRFLHAKCAYKMGKNDIAEFALKDDKSSETEIHLHSCFNNSESRPFAHALLAQILRESGRHSAALVVWESGMKQYPVLWSSIKDYCDVGGGSVRKKLAASVCSNIETKRARFDCPPSISTESLDVKEECIETTPVNNGKAPTILMVAPKKAGRRKSTTPCSANSKNVSVEGRVEIRRSQRLLQTHGNENLNRERIVNGRSGSSTSMPRMNMSSEITPNNKKLPSIKKLRNWKMQSSPENNLNSPEVMEVEGTRKSKRSAQIHNPLSLVNRTNSEVAQASLSDSTTSLASNTSSCIKSDEGNDFVDSGGEDRDENYDCIEDRMKEELLKTTSPLYFDILNWICKMSEIQECLSGYLCQDALERLDEIPGEFQTNPLVLELRARALFERGDYKSAAEIFQTLRELYPHRLDGMEVLSTALWHLQDASKLSALANELVKENRTSAIAWCVAGNCFSVQKLHETAIECLQRSIILNPRFAYAYSVLGHELIDIDKLDDAIRCFRKAITLAPKDYRAYFGMGMIYQMKENYPVALTNFEKAVACNPSNTKLLCQLGVCEQALRRNDQALKKFDDALKINPNDIATKFHKARLLYETKEYEKSLEVLKDLKLSSPNEAQIFFLLGHVYKKLGEEHMSNTYFNWASDIDPRGEQSKPLFGSVRNTIDDEQDGEPESIDEVLNEPVPSLL</sequence>
<dbReference type="CTD" id="36380416"/>
<dbReference type="AlphaFoldDB" id="A0A090LE34"/>
<dbReference type="SUPFAM" id="SSF48452">
    <property type="entry name" value="TPR-like"/>
    <property type="match status" value="3"/>
</dbReference>
<feature type="region of interest" description="Disordered" evidence="5">
    <location>
        <begin position="327"/>
        <end position="350"/>
    </location>
</feature>
<evidence type="ECO:0000256" key="2">
    <source>
        <dbReference type="ARBA" id="ARBA00038210"/>
    </source>
</evidence>
<dbReference type="InterPro" id="IPR011990">
    <property type="entry name" value="TPR-like_helical_dom_sf"/>
</dbReference>
<reference evidence="8" key="3">
    <citation type="submission" date="2020-12" db="UniProtKB">
        <authorList>
            <consortium name="WormBaseParasite"/>
        </authorList>
    </citation>
    <scope>IDENTIFICATION</scope>
</reference>
<dbReference type="Proteomes" id="UP000035682">
    <property type="component" value="Unplaced"/>
</dbReference>
<keyword evidence="7" id="KW-1185">Reference proteome</keyword>
<dbReference type="STRING" id="34506.A0A090LE34"/>
<dbReference type="eggNOG" id="KOG1126">
    <property type="taxonomic scope" value="Eukaryota"/>
</dbReference>
<dbReference type="Pfam" id="PF13432">
    <property type="entry name" value="TPR_16"/>
    <property type="match status" value="2"/>
</dbReference>
<dbReference type="GO" id="GO:0051301">
    <property type="term" value="P:cell division"/>
    <property type="evidence" value="ECO:0007669"/>
    <property type="project" value="UniProtKB-KW"/>
</dbReference>
<evidence type="ECO:0000256" key="1">
    <source>
        <dbReference type="ARBA" id="ARBA00022803"/>
    </source>
</evidence>
<proteinExistence type="inferred from homology"/>
<feature type="compositionally biased region" description="Polar residues" evidence="5">
    <location>
        <begin position="329"/>
        <end position="350"/>
    </location>
</feature>
<dbReference type="GO" id="GO:0007091">
    <property type="term" value="P:metaphase/anaphase transition of mitotic cell cycle"/>
    <property type="evidence" value="ECO:0007669"/>
    <property type="project" value="TreeGrafter"/>
</dbReference>
<dbReference type="SMART" id="SM00028">
    <property type="entry name" value="TPR"/>
    <property type="match status" value="7"/>
</dbReference>
<protein>
    <recommendedName>
        <fullName evidence="3">Cell division cycle protein 27 homolog</fullName>
    </recommendedName>
</protein>
<dbReference type="EMBL" id="LN609529">
    <property type="protein sequence ID" value="CEF68051.1"/>
    <property type="molecule type" value="Genomic_DNA"/>
</dbReference>
<dbReference type="Gene3D" id="1.25.40.10">
    <property type="entry name" value="Tetratricopeptide repeat domain"/>
    <property type="match status" value="4"/>
</dbReference>
<feature type="repeat" description="TPR" evidence="4">
    <location>
        <begin position="742"/>
        <end position="775"/>
    </location>
</feature>
<dbReference type="GO" id="GO:0005680">
    <property type="term" value="C:anaphase-promoting complex"/>
    <property type="evidence" value="ECO:0007669"/>
    <property type="project" value="TreeGrafter"/>
</dbReference>
<feature type="compositionally biased region" description="Polar residues" evidence="5">
    <location>
        <begin position="363"/>
        <end position="373"/>
    </location>
</feature>
<comment type="similarity">
    <text evidence="2">Belongs to the APC3/CDC27 family.</text>
</comment>
<accession>A0A090LE34</accession>
<name>A0A090LE34_STRRB</name>
<reference evidence="7" key="1">
    <citation type="submission" date="2014-09" db="EMBL/GenBank/DDBJ databases">
        <authorList>
            <person name="Martin A.A."/>
        </authorList>
    </citation>
    <scope>NUCLEOTIDE SEQUENCE</scope>
    <source>
        <strain evidence="7">ED321</strain>
    </source>
</reference>
<feature type="compositionally biased region" description="Low complexity" evidence="5">
    <location>
        <begin position="408"/>
        <end position="423"/>
    </location>
</feature>
<feature type="repeat" description="TPR" evidence="4">
    <location>
        <begin position="640"/>
        <end position="673"/>
    </location>
</feature>
<dbReference type="OMA" id="TCTRIMK"/>
<evidence type="ECO:0000313" key="6">
    <source>
        <dbReference type="EMBL" id="CEF68051.1"/>
    </source>
</evidence>
<evidence type="ECO:0000313" key="8">
    <source>
        <dbReference type="WBParaSite" id="SRAE_2000271100.1"/>
    </source>
</evidence>
<gene>
    <name evidence="6 8 9" type="ORF">SRAE_2000271100</name>
</gene>
<feature type="region of interest" description="Disordered" evidence="5">
    <location>
        <begin position="363"/>
        <end position="440"/>
    </location>
</feature>
<evidence type="ECO:0000256" key="4">
    <source>
        <dbReference type="PROSITE-ProRule" id="PRU00339"/>
    </source>
</evidence>
<dbReference type="PROSITE" id="PS50005">
    <property type="entry name" value="TPR"/>
    <property type="match status" value="4"/>
</dbReference>
<feature type="repeat" description="TPR" evidence="4">
    <location>
        <begin position="606"/>
        <end position="639"/>
    </location>
</feature>
<evidence type="ECO:0000256" key="3">
    <source>
        <dbReference type="ARBA" id="ARBA00039307"/>
    </source>
</evidence>
<evidence type="ECO:0000256" key="5">
    <source>
        <dbReference type="SAM" id="MobiDB-lite"/>
    </source>
</evidence>
<keyword evidence="1 4" id="KW-0802">TPR repeat</keyword>
<dbReference type="GO" id="GO:0016567">
    <property type="term" value="P:protein ubiquitination"/>
    <property type="evidence" value="ECO:0007669"/>
    <property type="project" value="TreeGrafter"/>
</dbReference>
<dbReference type="RefSeq" id="XP_024507251.1">
    <property type="nucleotide sequence ID" value="XM_024653812.1"/>
</dbReference>
<dbReference type="Pfam" id="PF12895">
    <property type="entry name" value="ANAPC3"/>
    <property type="match status" value="1"/>
</dbReference>
<dbReference type="WBParaSite" id="SRAE_2000271100.1">
    <property type="protein sequence ID" value="SRAE_2000271100.1"/>
    <property type="gene ID" value="WBGene00262923"/>
</dbReference>
<dbReference type="GO" id="GO:0005737">
    <property type="term" value="C:cytoplasm"/>
    <property type="evidence" value="ECO:0007669"/>
    <property type="project" value="TreeGrafter"/>
</dbReference>
<dbReference type="PANTHER" id="PTHR12558:SF13">
    <property type="entry name" value="CELL DIVISION CYCLE PROTEIN 27 HOMOLOG"/>
    <property type="match status" value="1"/>
</dbReference>